<dbReference type="Proteomes" id="UP000504615">
    <property type="component" value="Unplaced"/>
</dbReference>
<dbReference type="OrthoDB" id="2157380at2759"/>
<dbReference type="PANTHER" id="PTHR21439:SF0">
    <property type="entry name" value="PROTEIN OSCP1"/>
    <property type="match status" value="1"/>
</dbReference>
<dbReference type="PANTHER" id="PTHR21439">
    <property type="entry name" value="OXIDORED-NITRO DOMAIN-CONTAINING PROTEIN"/>
    <property type="match status" value="1"/>
</dbReference>
<keyword evidence="1" id="KW-0175">Coiled coil</keyword>
<name>A0A8N1S3B9_9HYME</name>
<gene>
    <name evidence="3" type="primary">LOC105423514</name>
</gene>
<proteinExistence type="predicted"/>
<feature type="coiled-coil region" evidence="1">
    <location>
        <begin position="402"/>
        <end position="429"/>
    </location>
</feature>
<dbReference type="InterPro" id="IPR019332">
    <property type="entry name" value="OSCP1"/>
</dbReference>
<keyword evidence="2" id="KW-1185">Reference proteome</keyword>
<evidence type="ECO:0000313" key="2">
    <source>
        <dbReference type="Proteomes" id="UP000504615"/>
    </source>
</evidence>
<dbReference type="GO" id="GO:0005886">
    <property type="term" value="C:plasma membrane"/>
    <property type="evidence" value="ECO:0007669"/>
    <property type="project" value="TreeGrafter"/>
</dbReference>
<accession>A0A8N1S3B9</accession>
<organism evidence="2 3">
    <name type="scientific">Pogonomyrmex barbatus</name>
    <name type="common">red harvester ant</name>
    <dbReference type="NCBI Taxonomy" id="144034"/>
    <lineage>
        <taxon>Eukaryota</taxon>
        <taxon>Metazoa</taxon>
        <taxon>Ecdysozoa</taxon>
        <taxon>Arthropoda</taxon>
        <taxon>Hexapoda</taxon>
        <taxon>Insecta</taxon>
        <taxon>Pterygota</taxon>
        <taxon>Neoptera</taxon>
        <taxon>Endopterygota</taxon>
        <taxon>Hymenoptera</taxon>
        <taxon>Apocrita</taxon>
        <taxon>Aculeata</taxon>
        <taxon>Formicoidea</taxon>
        <taxon>Formicidae</taxon>
        <taxon>Myrmicinae</taxon>
        <taxon>Pogonomyrmex</taxon>
    </lineage>
</organism>
<reference evidence="3" key="1">
    <citation type="submission" date="2025-08" db="UniProtKB">
        <authorList>
            <consortium name="RefSeq"/>
        </authorList>
    </citation>
    <scope>IDENTIFICATION</scope>
</reference>
<dbReference type="Pfam" id="PF10188">
    <property type="entry name" value="Oscp1"/>
    <property type="match status" value="1"/>
</dbReference>
<evidence type="ECO:0000313" key="3">
    <source>
        <dbReference type="RefSeq" id="XP_025073191.1"/>
    </source>
</evidence>
<protein>
    <submittedName>
        <fullName evidence="3">Protein OSCP1 isoform X1</fullName>
    </submittedName>
</protein>
<sequence>MISSLNDFSVLRKPCNILIISLITNKNVYIHEIRMQISSRSLGLLIVVIKSIMYTYVVKTTHRLSFTFNKTCTCPIHVSLATIFEQKSLLPKMSLHSTPILYLNMGGEMLYVLRQRLKAQKIDIDKTIQVLNDVTAALLNPKILSSIFEVSPMMGMPQLRATLESVALSSIMKLDKSSMDKLFDLMTMMVKYQLTAATGPREVILITLNHIDAMRDMVGDVNTQKCISMAHQMIVNVSTVFSLAIFNLTRCSLFKAQFYGCLTFDEVWNARQSCLKELEPCNVRVSILLRRGLQNDDATFNVIPQKYDEKYTEHRNTMATMKIKDVSPETCCGGSFDSFGDRKTLLGKNIYLPTYGITEGARRDSQQFLRDCGAKAELGMLAVQLGTEETNYERPFTLNLLSNMDEETVNNANREIDTEENNIKRNNAGNEKPKLNEDYKAKLNTVYADFFEDEQEGLKRSMDLLDLLDEIE</sequence>
<dbReference type="AlphaFoldDB" id="A0A8N1S3B9"/>
<dbReference type="GeneID" id="105423514"/>
<evidence type="ECO:0000256" key="1">
    <source>
        <dbReference type="SAM" id="Coils"/>
    </source>
</evidence>
<dbReference type="RefSeq" id="XP_025073191.1">
    <property type="nucleotide sequence ID" value="XM_025217406.1"/>
</dbReference>
<dbReference type="GO" id="GO:0005737">
    <property type="term" value="C:cytoplasm"/>
    <property type="evidence" value="ECO:0007669"/>
    <property type="project" value="TreeGrafter"/>
</dbReference>
<dbReference type="CTD" id="127700"/>